<accession>A0A0F4ZDR8</accession>
<reference evidence="6 7" key="1">
    <citation type="submission" date="2015-03" db="EMBL/GenBank/DDBJ databases">
        <authorList>
            <person name="Radwan O."/>
            <person name="Al-Naeli F.A."/>
            <person name="Rendon G.A."/>
            <person name="Fields C."/>
        </authorList>
    </citation>
    <scope>NUCLEOTIDE SEQUENCE [LARGE SCALE GENOMIC DNA]</scope>
    <source>
        <strain evidence="6">CR-DP1</strain>
    </source>
</reference>
<dbReference type="InterPro" id="IPR011037">
    <property type="entry name" value="Pyrv_Knase-like_insert_dom_sf"/>
</dbReference>
<dbReference type="InterPro" id="IPR017938">
    <property type="entry name" value="Riboflavin_synthase-like_b-brl"/>
</dbReference>
<evidence type="ECO:0000259" key="4">
    <source>
        <dbReference type="PROSITE" id="PS51340"/>
    </source>
</evidence>
<feature type="domain" description="FAD-binding FR-type" evidence="5">
    <location>
        <begin position="240"/>
        <end position="345"/>
    </location>
</feature>
<feature type="domain" description="2Fe-2S ferredoxin-type" evidence="3">
    <location>
        <begin position="467"/>
        <end position="551"/>
    </location>
</feature>
<dbReference type="Gene3D" id="2.40.33.20">
    <property type="entry name" value="PK beta-barrel domain-like"/>
    <property type="match status" value="1"/>
</dbReference>
<dbReference type="InterPro" id="IPR005163">
    <property type="entry name" value="Tri_helical_YiiM-like"/>
</dbReference>
<dbReference type="Gene3D" id="3.40.50.80">
    <property type="entry name" value="Nucleotide-binding domain of ferredoxin-NADP reductase (FNR) module"/>
    <property type="match status" value="1"/>
</dbReference>
<dbReference type="InterPro" id="IPR017927">
    <property type="entry name" value="FAD-bd_FR_type"/>
</dbReference>
<evidence type="ECO:0008006" key="8">
    <source>
        <dbReference type="Google" id="ProtNLM"/>
    </source>
</evidence>
<dbReference type="SUPFAM" id="SSF63380">
    <property type="entry name" value="Riboflavin synthase domain-like"/>
    <property type="match status" value="1"/>
</dbReference>
<evidence type="ECO:0000256" key="2">
    <source>
        <dbReference type="ARBA" id="ARBA00023014"/>
    </source>
</evidence>
<name>A0A0F4ZDR8_9PEZI</name>
<keyword evidence="7" id="KW-1185">Reference proteome</keyword>
<dbReference type="PRINTS" id="PR00409">
    <property type="entry name" value="PHDIOXRDTASE"/>
</dbReference>
<dbReference type="PROSITE" id="PS51384">
    <property type="entry name" value="FAD_FR"/>
    <property type="match status" value="1"/>
</dbReference>
<dbReference type="PROSITE" id="PS51340">
    <property type="entry name" value="MOSC"/>
    <property type="match status" value="1"/>
</dbReference>
<dbReference type="OrthoDB" id="5390at2759"/>
<proteinExistence type="predicted"/>
<dbReference type="SUPFAM" id="SSF50800">
    <property type="entry name" value="PK beta-barrel domain-like"/>
    <property type="match status" value="1"/>
</dbReference>
<dbReference type="InterPro" id="IPR036010">
    <property type="entry name" value="2Fe-2S_ferredoxin-like_sf"/>
</dbReference>
<dbReference type="PROSITE" id="PS00197">
    <property type="entry name" value="2FE2S_FER_1"/>
    <property type="match status" value="1"/>
</dbReference>
<dbReference type="GO" id="GO:0016491">
    <property type="term" value="F:oxidoreductase activity"/>
    <property type="evidence" value="ECO:0007669"/>
    <property type="project" value="InterPro"/>
</dbReference>
<dbReference type="Pfam" id="PF03475">
    <property type="entry name" value="YiiM_3-alpha"/>
    <property type="match status" value="1"/>
</dbReference>
<dbReference type="InterPro" id="IPR039261">
    <property type="entry name" value="FNR_nucleotide-bd"/>
</dbReference>
<evidence type="ECO:0000259" key="3">
    <source>
        <dbReference type="PROSITE" id="PS51085"/>
    </source>
</evidence>
<dbReference type="Pfam" id="PF00175">
    <property type="entry name" value="NAD_binding_1"/>
    <property type="match status" value="1"/>
</dbReference>
<keyword evidence="2" id="KW-0411">Iron-sulfur</keyword>
<dbReference type="PANTHER" id="PTHR30212">
    <property type="entry name" value="PROTEIN YIIM"/>
    <property type="match status" value="1"/>
</dbReference>
<dbReference type="EMBL" id="LAEV01001155">
    <property type="protein sequence ID" value="KKA28754.1"/>
    <property type="molecule type" value="Genomic_DNA"/>
</dbReference>
<dbReference type="InterPro" id="IPR001041">
    <property type="entry name" value="2Fe-2S_ferredoxin-type"/>
</dbReference>
<sequence length="551" mass="61434">MPVDIELLERPFTRDVVLQVRTGRMKQMAGLTIESGIDKAVREGPVSVGFLGLDADEHDPTFHGGLDKAVHGYQDCVRHYEAWAEEYPEAKDRFRPGGFGENIVTEHMNERNVCIGDIIRVGDAVELQVVLPRQPCFKLNHRFQLRNFAPQTYAKSRTGWYYKVLTEGYIQAGDEITLISRPEPDWTIHRVQEYLHRNTNDAGANARLAQLTYLGEESRGMFRARVAKASAAEKRARIHESWTSYVVTTKKKETPRVMALLLTRQKHDEDEKIAPGSWVRIKLPNGLERKYSVVSGNKARMELGVALADASRGGSQYIHEQLQPGDIVSVSQPVLSVPRAKLASNHIVIAGGIGITAFMALVEKFHSIHYNFTLHLAVRSLQDIPYANRLENLNTGSGTVKIYRADCGERMDVDRIVRSRLWNSHIYTCGPQRMLDAVQAAIALHSVDPADVHYEAFSSPTVPSDPFDMDVSVDGKTVLVPVGAEETALDALRKRFPDVPASCEVGNCGTCAVKVRGGRVEHYGTGLREDQRKDQMLVCVSRGVGRIAIEL</sequence>
<dbReference type="InterPro" id="IPR052353">
    <property type="entry name" value="Benzoxazolinone_Detox_Enz"/>
</dbReference>
<keyword evidence="1" id="KW-0001">2Fe-2S</keyword>
<dbReference type="Gene3D" id="3.10.20.30">
    <property type="match status" value="1"/>
</dbReference>
<dbReference type="SUPFAM" id="SSF54292">
    <property type="entry name" value="2Fe-2S ferredoxin-like"/>
    <property type="match status" value="1"/>
</dbReference>
<dbReference type="CDD" id="cd00207">
    <property type="entry name" value="fer2"/>
    <property type="match status" value="1"/>
</dbReference>
<keyword evidence="1" id="KW-0408">Iron</keyword>
<dbReference type="Pfam" id="PF00111">
    <property type="entry name" value="Fer2"/>
    <property type="match status" value="1"/>
</dbReference>
<dbReference type="Proteomes" id="UP000033483">
    <property type="component" value="Unassembled WGS sequence"/>
</dbReference>
<protein>
    <recommendedName>
        <fullName evidence="8">MOSC domain-containing protein</fullName>
    </recommendedName>
</protein>
<dbReference type="InterPro" id="IPR012675">
    <property type="entry name" value="Beta-grasp_dom_sf"/>
</dbReference>
<dbReference type="SUPFAM" id="SSF52343">
    <property type="entry name" value="Ferredoxin reductase-like, C-terminal NADP-linked domain"/>
    <property type="match status" value="1"/>
</dbReference>
<keyword evidence="1" id="KW-0479">Metal-binding</keyword>
<feature type="domain" description="MOSC" evidence="4">
    <location>
        <begin position="38"/>
        <end position="179"/>
    </location>
</feature>
<organism evidence="6 7">
    <name type="scientific">Thielaviopsis punctulata</name>
    <dbReference type="NCBI Taxonomy" id="72032"/>
    <lineage>
        <taxon>Eukaryota</taxon>
        <taxon>Fungi</taxon>
        <taxon>Dikarya</taxon>
        <taxon>Ascomycota</taxon>
        <taxon>Pezizomycotina</taxon>
        <taxon>Sordariomycetes</taxon>
        <taxon>Hypocreomycetidae</taxon>
        <taxon>Microascales</taxon>
        <taxon>Ceratocystidaceae</taxon>
        <taxon>Thielaviopsis</taxon>
    </lineage>
</organism>
<dbReference type="Gene3D" id="2.40.30.10">
    <property type="entry name" value="Translation factors"/>
    <property type="match status" value="1"/>
</dbReference>
<gene>
    <name evidence="6" type="ORF">TD95_003288</name>
</gene>
<dbReference type="CDD" id="cd06185">
    <property type="entry name" value="PDR_like"/>
    <property type="match status" value="1"/>
</dbReference>
<dbReference type="PANTHER" id="PTHR30212:SF2">
    <property type="entry name" value="PROTEIN YIIM"/>
    <property type="match status" value="1"/>
</dbReference>
<dbReference type="AlphaFoldDB" id="A0A0F4ZDR8"/>
<dbReference type="GO" id="GO:0030151">
    <property type="term" value="F:molybdenum ion binding"/>
    <property type="evidence" value="ECO:0007669"/>
    <property type="project" value="InterPro"/>
</dbReference>
<dbReference type="InterPro" id="IPR005302">
    <property type="entry name" value="MoCF_Sase_C"/>
</dbReference>
<evidence type="ECO:0000259" key="5">
    <source>
        <dbReference type="PROSITE" id="PS51384"/>
    </source>
</evidence>
<dbReference type="GO" id="GO:0030170">
    <property type="term" value="F:pyridoxal phosphate binding"/>
    <property type="evidence" value="ECO:0007669"/>
    <property type="project" value="InterPro"/>
</dbReference>
<dbReference type="InterPro" id="IPR006058">
    <property type="entry name" value="2Fe2S_fd_BS"/>
</dbReference>
<dbReference type="Pfam" id="PF03473">
    <property type="entry name" value="MOSC"/>
    <property type="match status" value="1"/>
</dbReference>
<evidence type="ECO:0000313" key="7">
    <source>
        <dbReference type="Proteomes" id="UP000033483"/>
    </source>
</evidence>
<evidence type="ECO:0000256" key="1">
    <source>
        <dbReference type="ARBA" id="ARBA00022714"/>
    </source>
</evidence>
<dbReference type="InterPro" id="IPR001433">
    <property type="entry name" value="OxRdtase_FAD/NAD-bd"/>
</dbReference>
<comment type="caution">
    <text evidence="6">The sequence shown here is derived from an EMBL/GenBank/DDBJ whole genome shotgun (WGS) entry which is preliminary data.</text>
</comment>
<dbReference type="GO" id="GO:0051537">
    <property type="term" value="F:2 iron, 2 sulfur cluster binding"/>
    <property type="evidence" value="ECO:0007669"/>
    <property type="project" value="UniProtKB-KW"/>
</dbReference>
<dbReference type="PROSITE" id="PS51085">
    <property type="entry name" value="2FE2S_FER_2"/>
    <property type="match status" value="1"/>
</dbReference>
<evidence type="ECO:0000313" key="6">
    <source>
        <dbReference type="EMBL" id="KKA28754.1"/>
    </source>
</evidence>